<keyword evidence="11" id="KW-1185">Reference proteome</keyword>
<dbReference type="EC" id="2.1.3.3" evidence="3 6"/>
<feature type="domain" description="Aspartate/ornithine carbamoyltransferase Asp/Orn-binding" evidence="8">
    <location>
        <begin position="185"/>
        <end position="330"/>
    </location>
</feature>
<organism evidence="10 11">
    <name type="scientific">Allosphingosinicella humi</name>
    <dbReference type="NCBI Taxonomy" id="2068657"/>
    <lineage>
        <taxon>Bacteria</taxon>
        <taxon>Pseudomonadati</taxon>
        <taxon>Pseudomonadota</taxon>
        <taxon>Alphaproteobacteria</taxon>
        <taxon>Sphingomonadales</taxon>
        <taxon>Sphingomonadaceae</taxon>
        <taxon>Allosphingosinicella</taxon>
    </lineage>
</organism>
<comment type="catalytic activity">
    <reaction evidence="5">
        <text>carbamoyl phosphate + L-ornithine = L-citrulline + phosphate + H(+)</text>
        <dbReference type="Rhea" id="RHEA:19513"/>
        <dbReference type="ChEBI" id="CHEBI:15378"/>
        <dbReference type="ChEBI" id="CHEBI:43474"/>
        <dbReference type="ChEBI" id="CHEBI:46911"/>
        <dbReference type="ChEBI" id="CHEBI:57743"/>
        <dbReference type="ChEBI" id="CHEBI:58228"/>
        <dbReference type="EC" id="2.1.3.3"/>
    </reaction>
</comment>
<reference evidence="10 11" key="1">
    <citation type="submission" date="2018-05" db="EMBL/GenBank/DDBJ databases">
        <title>Genome of Sphingosinicella humi QZX222.</title>
        <authorList>
            <person name="Qiao Z."/>
            <person name="Wang G."/>
        </authorList>
    </citation>
    <scope>NUCLEOTIDE SEQUENCE [LARGE SCALE GENOMIC DNA]</scope>
    <source>
        <strain evidence="10 11">QZX222</strain>
    </source>
</reference>
<evidence type="ECO:0000256" key="4">
    <source>
        <dbReference type="ARBA" id="ARBA00022679"/>
    </source>
</evidence>
<evidence type="ECO:0000313" key="11">
    <source>
        <dbReference type="Proteomes" id="UP000245916"/>
    </source>
</evidence>
<evidence type="ECO:0000256" key="1">
    <source>
        <dbReference type="ARBA" id="ARBA00003822"/>
    </source>
</evidence>
<evidence type="ECO:0000256" key="5">
    <source>
        <dbReference type="ARBA" id="ARBA00048772"/>
    </source>
</evidence>
<dbReference type="NCBIfam" id="TIGR00658">
    <property type="entry name" value="orni_carb_tr"/>
    <property type="match status" value="1"/>
</dbReference>
<accession>A0A2U2J3F7</accession>
<dbReference type="EMBL" id="QFFF01000001">
    <property type="protein sequence ID" value="PWG02868.1"/>
    <property type="molecule type" value="Genomic_DNA"/>
</dbReference>
<dbReference type="PRINTS" id="PR00100">
    <property type="entry name" value="AOTCASE"/>
</dbReference>
<proteinExistence type="inferred from homology"/>
<name>A0A2U2J3F7_9SPHN</name>
<dbReference type="PANTHER" id="PTHR45753">
    <property type="entry name" value="ORNITHINE CARBAMOYLTRANSFERASE, MITOCHONDRIAL"/>
    <property type="match status" value="1"/>
</dbReference>
<dbReference type="PANTHER" id="PTHR45753:SF3">
    <property type="entry name" value="ORNITHINE TRANSCARBAMYLASE, MITOCHONDRIAL"/>
    <property type="match status" value="1"/>
</dbReference>
<dbReference type="GO" id="GO:0042450">
    <property type="term" value="P:L-arginine biosynthetic process via ornithine"/>
    <property type="evidence" value="ECO:0007669"/>
    <property type="project" value="UniProtKB-UniRule"/>
</dbReference>
<dbReference type="Gene3D" id="3.40.50.1370">
    <property type="entry name" value="Aspartate/ornithine carbamoyltransferase"/>
    <property type="match status" value="2"/>
</dbReference>
<evidence type="ECO:0000256" key="2">
    <source>
        <dbReference type="ARBA" id="ARBA00007805"/>
    </source>
</evidence>
<dbReference type="InterPro" id="IPR002292">
    <property type="entry name" value="Orn/put_carbamltrans"/>
</dbReference>
<sequence>MRRRSRWWRRLRPHHRRPGAACAADRAAHRRGHWNHDQEGGRLVSRDILTIADLEPGTLETILDLSARADLGRPLAGKGVALVFQKPSARTRNSMEMAAVQLGGHPVYIQKDEVGLGTRESAEDVARTLACYHSVIAARVADHGLLDRMAAAVEIPVLNMLSDSNHPLQALADLLTIRQIAGKIEGVKIAWVGDANNVCRSLAEGCAALGAEMIIASPEGYGFAPAEADALGIRQTVDPAEAVKGARFVYTDVWVSMGQDDEAAARREALGTYSVDAELMARTDDAWFLHCLPARRGEEVADAVIDGPRSAVWRQAENRMHSARGAMAWMLGEAR</sequence>
<dbReference type="Proteomes" id="UP000245916">
    <property type="component" value="Unassembled WGS sequence"/>
</dbReference>
<keyword evidence="4 7" id="KW-0808">Transferase</keyword>
<dbReference type="PRINTS" id="PR00102">
    <property type="entry name" value="OTCASE"/>
</dbReference>
<dbReference type="AlphaFoldDB" id="A0A2U2J3F7"/>
<comment type="similarity">
    <text evidence="2">Belongs to the aspartate/ornithine carbamoyltransferase superfamily. OTCase family.</text>
</comment>
<evidence type="ECO:0000259" key="9">
    <source>
        <dbReference type="Pfam" id="PF02729"/>
    </source>
</evidence>
<dbReference type="InterPro" id="IPR036901">
    <property type="entry name" value="Asp/Orn_carbamoylTrfase_sf"/>
</dbReference>
<dbReference type="GO" id="GO:0016597">
    <property type="term" value="F:amino acid binding"/>
    <property type="evidence" value="ECO:0007669"/>
    <property type="project" value="InterPro"/>
</dbReference>
<evidence type="ECO:0000259" key="8">
    <source>
        <dbReference type="Pfam" id="PF00185"/>
    </source>
</evidence>
<dbReference type="SUPFAM" id="SSF53671">
    <property type="entry name" value="Aspartate/ornithine carbamoyltransferase"/>
    <property type="match status" value="1"/>
</dbReference>
<evidence type="ECO:0000256" key="3">
    <source>
        <dbReference type="ARBA" id="ARBA00013007"/>
    </source>
</evidence>
<dbReference type="FunFam" id="3.40.50.1370:FF:000008">
    <property type="entry name" value="Ornithine carbamoyltransferase"/>
    <property type="match status" value="1"/>
</dbReference>
<dbReference type="InterPro" id="IPR006131">
    <property type="entry name" value="Asp_carbamoyltransf_Asp/Orn-bd"/>
</dbReference>
<comment type="caution">
    <text evidence="10">The sequence shown here is derived from an EMBL/GenBank/DDBJ whole genome shotgun (WGS) entry which is preliminary data.</text>
</comment>
<dbReference type="InterPro" id="IPR006130">
    <property type="entry name" value="Asp/Orn_carbamoylTrfase"/>
</dbReference>
<dbReference type="GO" id="GO:0004585">
    <property type="term" value="F:ornithine carbamoyltransferase activity"/>
    <property type="evidence" value="ECO:0007669"/>
    <property type="project" value="UniProtKB-UniRule"/>
</dbReference>
<evidence type="ECO:0000313" key="10">
    <source>
        <dbReference type="EMBL" id="PWG02868.1"/>
    </source>
</evidence>
<dbReference type="InterPro" id="IPR006132">
    <property type="entry name" value="Asp/Orn_carbamoyltranf_P-bd"/>
</dbReference>
<protein>
    <recommendedName>
        <fullName evidence="3 6">Ornithine carbamoyltransferase</fullName>
        <ecNumber evidence="3 6">2.1.3.3</ecNumber>
    </recommendedName>
</protein>
<feature type="domain" description="Aspartate/ornithine carbamoyltransferase carbamoyl-P binding" evidence="9">
    <location>
        <begin position="46"/>
        <end position="179"/>
    </location>
</feature>
<gene>
    <name evidence="10" type="primary">argF</name>
    <name evidence="10" type="ORF">DF286_08295</name>
</gene>
<dbReference type="GO" id="GO:0019240">
    <property type="term" value="P:citrulline biosynthetic process"/>
    <property type="evidence" value="ECO:0007669"/>
    <property type="project" value="TreeGrafter"/>
</dbReference>
<dbReference type="NCBIfam" id="NF001986">
    <property type="entry name" value="PRK00779.1"/>
    <property type="match status" value="1"/>
</dbReference>
<comment type="function">
    <text evidence="1">Reversibly catalyzes the transfer of the carbamoyl group from carbamoyl phosphate (CP) to the N(epsilon) atom of ornithine (ORN) to produce L-citrulline.</text>
</comment>
<evidence type="ECO:0000256" key="7">
    <source>
        <dbReference type="RuleBase" id="RU003634"/>
    </source>
</evidence>
<dbReference type="Pfam" id="PF00185">
    <property type="entry name" value="OTCace"/>
    <property type="match status" value="1"/>
</dbReference>
<evidence type="ECO:0000256" key="6">
    <source>
        <dbReference type="NCBIfam" id="TIGR00658"/>
    </source>
</evidence>
<dbReference type="Pfam" id="PF02729">
    <property type="entry name" value="OTCace_N"/>
    <property type="match status" value="1"/>
</dbReference>